<dbReference type="InterPro" id="IPR011990">
    <property type="entry name" value="TPR-like_helical_dom_sf"/>
</dbReference>
<comment type="pathway">
    <text evidence="1">Protein modification; protein glycosylation.</text>
</comment>
<evidence type="ECO:0000256" key="8">
    <source>
        <dbReference type="PROSITE-ProRule" id="PRU00339"/>
    </source>
</evidence>
<evidence type="ECO:0000313" key="11">
    <source>
        <dbReference type="Proteomes" id="UP001235849"/>
    </source>
</evidence>
<evidence type="ECO:0000313" key="10">
    <source>
        <dbReference type="EMBL" id="MDJ1173961.1"/>
    </source>
</evidence>
<dbReference type="SUPFAM" id="SSF48452">
    <property type="entry name" value="TPR-like"/>
    <property type="match status" value="1"/>
</dbReference>
<reference evidence="10 11" key="1">
    <citation type="submission" date="2023-01" db="EMBL/GenBank/DDBJ databases">
        <title>Novel diversity within Roseofilum (Cyanobacteria; Desertifilaceae) from marine benthic mats with descriptions of four novel species.</title>
        <authorList>
            <person name="Wang Y."/>
            <person name="Berthold D.E."/>
            <person name="Hu J."/>
            <person name="Lefler F.W."/>
            <person name="Laughinghouse H.D. IV."/>
        </authorList>
    </citation>
    <scope>NUCLEOTIDE SEQUENCE [LARGE SCALE GENOMIC DNA]</scope>
    <source>
        <strain evidence="10 11">BLCC-M114</strain>
    </source>
</reference>
<dbReference type="PROSITE" id="PS50005">
    <property type="entry name" value="TPR"/>
    <property type="match status" value="1"/>
</dbReference>
<comment type="caution">
    <text evidence="10">The sequence shown here is derived from an EMBL/GenBank/DDBJ whole genome shotgun (WGS) entry which is preliminary data.</text>
</comment>
<dbReference type="Proteomes" id="UP001235849">
    <property type="component" value="Unassembled WGS sequence"/>
</dbReference>
<proteinExistence type="inferred from homology"/>
<accession>A0ABT7B604</accession>
<dbReference type="PANTHER" id="PTHR44835:SF1">
    <property type="entry name" value="PROTEIN O-GLCNAC TRANSFERASE"/>
    <property type="match status" value="1"/>
</dbReference>
<gene>
    <name evidence="10" type="ORF">PMG25_07630</name>
</gene>
<dbReference type="EC" id="2.4.1.255" evidence="3"/>
<evidence type="ECO:0000259" key="9">
    <source>
        <dbReference type="Pfam" id="PF13844"/>
    </source>
</evidence>
<dbReference type="InterPro" id="IPR019734">
    <property type="entry name" value="TPR_rpt"/>
</dbReference>
<feature type="repeat" description="TPR" evidence="8">
    <location>
        <begin position="48"/>
        <end position="81"/>
    </location>
</feature>
<dbReference type="RefSeq" id="WP_283766300.1">
    <property type="nucleotide sequence ID" value="NZ_JAQOSO010000036.1"/>
</dbReference>
<evidence type="ECO:0000256" key="1">
    <source>
        <dbReference type="ARBA" id="ARBA00004922"/>
    </source>
</evidence>
<evidence type="ECO:0000256" key="5">
    <source>
        <dbReference type="ARBA" id="ARBA00022679"/>
    </source>
</evidence>
<keyword evidence="7 8" id="KW-0802">TPR repeat</keyword>
<sequence length="552" mass="62559">MLNPNPPAQAAEYNRIAASFLRHPPDPKLSALAIAWYRRSLEVEPNCIKTHLALAQAYHQIGQLPEAWDCCHKAAAIDPESLQPDFYRCMLQLPIVYRQPEEVWHSRQQYQQQLIALGEKIDQAQPEAIAALAYAVGRIAPFYLAYQGQDDLDLMGLYGQIITRIMADRYPQWAQSLPSVAPKPNEAIRVGIVSGHFYRHSIWKDILKGWIAQLDRQKFHLIGYALNKTEDEETEFARNCLAKFVTGSHTIEEWGQLIQADESHILLYPEVSMTTKGIQLSALRLAPVQVTTWATYVTSGLPTIDYCLSAALLEPEQAEEQYTEKLVRLPNLSMYYTPLEETLSSEQRQDFGLRSSAVAYFCTQSLFKYLPQYDWFYPRIAQAVGDCQFIFLKHKTSEALTKIFTKRLQNAFALEGLDMQQYVVMQPALSHASYHRLNDIADIFLDSIGVAGTTTTLEGIAYNLPIVTLPGEFLRGRVSSGILQHMGVRETIASSPEDYVEIAIRLGKDAPFREQVRARMAENKHKIYADRACIEGLEHFLEHAVRGDIMSG</sequence>
<comment type="similarity">
    <text evidence="2">Belongs to the glycosyltransferase 41 family. O-GlcNAc transferase subfamily.</text>
</comment>
<dbReference type="Gene3D" id="3.40.50.11380">
    <property type="match status" value="1"/>
</dbReference>
<dbReference type="Gene3D" id="1.25.40.10">
    <property type="entry name" value="Tetratricopeptide repeat domain"/>
    <property type="match status" value="1"/>
</dbReference>
<keyword evidence="6" id="KW-0677">Repeat</keyword>
<keyword evidence="5" id="KW-0808">Transferase</keyword>
<keyword evidence="11" id="KW-1185">Reference proteome</keyword>
<feature type="domain" description="O-GlcNAc transferase C-terminal" evidence="9">
    <location>
        <begin position="183"/>
        <end position="331"/>
    </location>
</feature>
<organism evidence="10 11">
    <name type="scientific">Roseofilum capinflatum BLCC-M114</name>
    <dbReference type="NCBI Taxonomy" id="3022440"/>
    <lineage>
        <taxon>Bacteria</taxon>
        <taxon>Bacillati</taxon>
        <taxon>Cyanobacteriota</taxon>
        <taxon>Cyanophyceae</taxon>
        <taxon>Desertifilales</taxon>
        <taxon>Desertifilaceae</taxon>
        <taxon>Roseofilum</taxon>
        <taxon>Roseofilum capinflatum</taxon>
    </lineage>
</organism>
<dbReference type="InterPro" id="IPR029489">
    <property type="entry name" value="OGT/SEC/SPY_C"/>
</dbReference>
<evidence type="ECO:0000256" key="7">
    <source>
        <dbReference type="ARBA" id="ARBA00022803"/>
    </source>
</evidence>
<protein>
    <recommendedName>
        <fullName evidence="3">protein O-GlcNAc transferase</fullName>
        <ecNumber evidence="3">2.4.1.255</ecNumber>
    </recommendedName>
</protein>
<evidence type="ECO:0000256" key="2">
    <source>
        <dbReference type="ARBA" id="ARBA00005386"/>
    </source>
</evidence>
<evidence type="ECO:0000256" key="6">
    <source>
        <dbReference type="ARBA" id="ARBA00022737"/>
    </source>
</evidence>
<feature type="domain" description="O-GlcNAc transferase C-terminal" evidence="9">
    <location>
        <begin position="346"/>
        <end position="525"/>
    </location>
</feature>
<dbReference type="PANTHER" id="PTHR44835">
    <property type="entry name" value="UDP-N-ACETYLGLUCOSAMINE--PEPTIDE N-ACETYLGLUCOSAMINYLTRANSFERASE SPINDLY-RELATED"/>
    <property type="match status" value="1"/>
</dbReference>
<keyword evidence="4" id="KW-0328">Glycosyltransferase</keyword>
<evidence type="ECO:0000256" key="3">
    <source>
        <dbReference type="ARBA" id="ARBA00011970"/>
    </source>
</evidence>
<name>A0ABT7B604_9CYAN</name>
<dbReference type="SMART" id="SM00028">
    <property type="entry name" value="TPR"/>
    <property type="match status" value="2"/>
</dbReference>
<evidence type="ECO:0000256" key="4">
    <source>
        <dbReference type="ARBA" id="ARBA00022676"/>
    </source>
</evidence>
<dbReference type="EMBL" id="JAQOSO010000036">
    <property type="protein sequence ID" value="MDJ1173961.1"/>
    <property type="molecule type" value="Genomic_DNA"/>
</dbReference>
<dbReference type="InterPro" id="IPR051939">
    <property type="entry name" value="Glycosyltr_41/O-GlcNAc_trsf"/>
</dbReference>
<dbReference type="Pfam" id="PF13844">
    <property type="entry name" value="Glyco_transf_41"/>
    <property type="match status" value="2"/>
</dbReference>
<dbReference type="Gene3D" id="3.40.50.2000">
    <property type="entry name" value="Glycogen Phosphorylase B"/>
    <property type="match status" value="1"/>
</dbReference>